<dbReference type="EMBL" id="FOCP01000001">
    <property type="protein sequence ID" value="SEM68463.1"/>
    <property type="molecule type" value="Genomic_DNA"/>
</dbReference>
<accession>A0A1H8AD37</accession>
<dbReference type="Proteomes" id="UP000199459">
    <property type="component" value="Unassembled WGS sequence"/>
</dbReference>
<organism evidence="1 2">
    <name type="scientific">Nitrosomonas marina</name>
    <dbReference type="NCBI Taxonomy" id="917"/>
    <lineage>
        <taxon>Bacteria</taxon>
        <taxon>Pseudomonadati</taxon>
        <taxon>Pseudomonadota</taxon>
        <taxon>Betaproteobacteria</taxon>
        <taxon>Nitrosomonadales</taxon>
        <taxon>Nitrosomonadaceae</taxon>
        <taxon>Nitrosomonas</taxon>
    </lineage>
</organism>
<dbReference type="AlphaFoldDB" id="A0A1H8AD37"/>
<dbReference type="OrthoDB" id="583309at2"/>
<name>A0A1H8AD37_9PROT</name>
<sequence>MFFSGNIDAANADFRVSSWTTALNGWLVTTALIRILNRQCIGRLTIKLETLYCAKAAGLQIPVTLVTNDYKYFKSRNSAHEMIAKTVTDGGYAENIHNLMEQT</sequence>
<proteinExistence type="predicted"/>
<protein>
    <submittedName>
        <fullName evidence="1">Uncharacterized protein</fullName>
    </submittedName>
</protein>
<gene>
    <name evidence="1" type="ORF">SAMN05216325_10181</name>
</gene>
<evidence type="ECO:0000313" key="1">
    <source>
        <dbReference type="EMBL" id="SEM68463.1"/>
    </source>
</evidence>
<dbReference type="RefSeq" id="WP_090626927.1">
    <property type="nucleotide sequence ID" value="NZ_FOCP01000001.1"/>
</dbReference>
<evidence type="ECO:0000313" key="2">
    <source>
        <dbReference type="Proteomes" id="UP000199459"/>
    </source>
</evidence>
<reference evidence="1 2" key="1">
    <citation type="submission" date="2016-10" db="EMBL/GenBank/DDBJ databases">
        <authorList>
            <person name="de Groot N.N."/>
        </authorList>
    </citation>
    <scope>NUCLEOTIDE SEQUENCE [LARGE SCALE GENOMIC DNA]</scope>
    <source>
        <strain evidence="1 2">Nm22</strain>
    </source>
</reference>